<dbReference type="Proteomes" id="UP000441925">
    <property type="component" value="Unassembled WGS sequence"/>
</dbReference>
<sequence>MKIDNIIKEWDPYSLFPYAPQDEYNYEIKQIKSFIKYDKNIDNLAKFLESIFDVEVIYDENKKNFLEIAKELV</sequence>
<accession>A0A6N7VCY0</accession>
<dbReference type="EMBL" id="VULQ01000002">
    <property type="protein sequence ID" value="MSS77298.1"/>
    <property type="molecule type" value="Genomic_DNA"/>
</dbReference>
<keyword evidence="2" id="KW-1185">Reference proteome</keyword>
<gene>
    <name evidence="1" type="ORF">FYJ26_02500</name>
</gene>
<reference evidence="1 2" key="1">
    <citation type="submission" date="2019-08" db="EMBL/GenBank/DDBJ databases">
        <title>In-depth cultivation of the pig gut microbiome towards novel bacterial diversity and tailored functional studies.</title>
        <authorList>
            <person name="Wylensek D."/>
            <person name="Hitch T.C.A."/>
            <person name="Clavel T."/>
        </authorList>
    </citation>
    <scope>NUCLEOTIDE SEQUENCE [LARGE SCALE GENOMIC DNA]</scope>
    <source>
        <strain evidence="1 2">WCA-380-WT-2B</strain>
    </source>
</reference>
<dbReference type="Gene3D" id="1.10.340.20">
    <property type="entry name" value="Apc36109-like domain"/>
    <property type="match status" value="1"/>
</dbReference>
<organism evidence="1 2">
    <name type="scientific">Anaerococcus porci</name>
    <dbReference type="NCBI Taxonomy" id="2652269"/>
    <lineage>
        <taxon>Bacteria</taxon>
        <taxon>Bacillati</taxon>
        <taxon>Bacillota</taxon>
        <taxon>Tissierellia</taxon>
        <taxon>Tissierellales</taxon>
        <taxon>Peptoniphilaceae</taxon>
        <taxon>Anaerococcus</taxon>
    </lineage>
</organism>
<evidence type="ECO:0000313" key="1">
    <source>
        <dbReference type="EMBL" id="MSS77298.1"/>
    </source>
</evidence>
<dbReference type="AlphaFoldDB" id="A0A6N7VCY0"/>
<protein>
    <submittedName>
        <fullName evidence="1">DUF1871 domain-containing protein</fullName>
    </submittedName>
</protein>
<comment type="caution">
    <text evidence="1">The sequence shown here is derived from an EMBL/GenBank/DDBJ whole genome shotgun (WGS) entry which is preliminary data.</text>
</comment>
<dbReference type="RefSeq" id="WP_154539299.1">
    <property type="nucleotide sequence ID" value="NZ_JAXDSU010000104.1"/>
</dbReference>
<evidence type="ECO:0000313" key="2">
    <source>
        <dbReference type="Proteomes" id="UP000441925"/>
    </source>
</evidence>
<name>A0A6N7VCY0_9FIRM</name>
<dbReference type="SUPFAM" id="SSF116922">
    <property type="entry name" value="YugE-like"/>
    <property type="match status" value="1"/>
</dbReference>
<dbReference type="InterPro" id="IPR023162">
    <property type="entry name" value="Apc36109-like_dom_sf"/>
</dbReference>
<proteinExistence type="predicted"/>